<keyword evidence="3" id="KW-1185">Reference proteome</keyword>
<evidence type="ECO:0000313" key="2">
    <source>
        <dbReference type="EMBL" id="ELR17333.1"/>
    </source>
</evidence>
<dbReference type="KEGG" id="acan:ACA1_060600"/>
<reference evidence="2 3" key="1">
    <citation type="journal article" date="2013" name="Genome Biol.">
        <title>Genome of Acanthamoeba castellanii highlights extensive lateral gene transfer and early evolution of tyrosine kinase signaling.</title>
        <authorList>
            <person name="Clarke M."/>
            <person name="Lohan A.J."/>
            <person name="Liu B."/>
            <person name="Lagkouvardos I."/>
            <person name="Roy S."/>
            <person name="Zafar N."/>
            <person name="Bertelli C."/>
            <person name="Schilde C."/>
            <person name="Kianianmomeni A."/>
            <person name="Burglin T.R."/>
            <person name="Frech C."/>
            <person name="Turcotte B."/>
            <person name="Kopec K.O."/>
            <person name="Synnott J.M."/>
            <person name="Choo C."/>
            <person name="Paponov I."/>
            <person name="Finkler A."/>
            <person name="Soon Heng Tan C."/>
            <person name="Hutchins A.P."/>
            <person name="Weinmeier T."/>
            <person name="Rattei T."/>
            <person name="Chu J.S."/>
            <person name="Gimenez G."/>
            <person name="Irimia M."/>
            <person name="Rigden D.J."/>
            <person name="Fitzpatrick D.A."/>
            <person name="Lorenzo-Morales J."/>
            <person name="Bateman A."/>
            <person name="Chiu C.H."/>
            <person name="Tang P."/>
            <person name="Hegemann P."/>
            <person name="Fromm H."/>
            <person name="Raoult D."/>
            <person name="Greub G."/>
            <person name="Miranda-Saavedra D."/>
            <person name="Chen N."/>
            <person name="Nash P."/>
            <person name="Ginger M.L."/>
            <person name="Horn M."/>
            <person name="Schaap P."/>
            <person name="Caler L."/>
            <person name="Loftus B."/>
        </authorList>
    </citation>
    <scope>NUCLEOTIDE SEQUENCE [LARGE SCALE GENOMIC DNA]</scope>
    <source>
        <strain evidence="2 3">Neff</strain>
    </source>
</reference>
<dbReference type="Proteomes" id="UP000011083">
    <property type="component" value="Unassembled WGS sequence"/>
</dbReference>
<sequence length="119" mass="13304">MASKGSGRRVFMGLPPRPVLGAAPPQGSGVPRRFQKRPLLPPSTEGMCVPALTQLMDCYSALGLDGMQEPGACFAERLDLINCQKREKYMQTANKSSAKQFREGLKLFRWEPKKTRFMQ</sequence>
<evidence type="ECO:0000313" key="3">
    <source>
        <dbReference type="Proteomes" id="UP000011083"/>
    </source>
</evidence>
<proteinExistence type="predicted"/>
<name>L8GXP0_ACACF</name>
<evidence type="ECO:0000256" key="1">
    <source>
        <dbReference type="SAM" id="MobiDB-lite"/>
    </source>
</evidence>
<organism evidence="2 3">
    <name type="scientific">Acanthamoeba castellanii (strain ATCC 30010 / Neff)</name>
    <dbReference type="NCBI Taxonomy" id="1257118"/>
    <lineage>
        <taxon>Eukaryota</taxon>
        <taxon>Amoebozoa</taxon>
        <taxon>Discosea</taxon>
        <taxon>Longamoebia</taxon>
        <taxon>Centramoebida</taxon>
        <taxon>Acanthamoebidae</taxon>
        <taxon>Acanthamoeba</taxon>
    </lineage>
</organism>
<dbReference type="GeneID" id="14918031"/>
<protein>
    <submittedName>
        <fullName evidence="2">Uncharacterized protein</fullName>
    </submittedName>
</protein>
<dbReference type="RefSeq" id="XP_004339346.1">
    <property type="nucleotide sequence ID" value="XM_004339298.1"/>
</dbReference>
<dbReference type="AlphaFoldDB" id="L8GXP0"/>
<dbReference type="EMBL" id="KB007974">
    <property type="protein sequence ID" value="ELR17333.1"/>
    <property type="molecule type" value="Genomic_DNA"/>
</dbReference>
<dbReference type="VEuPathDB" id="AmoebaDB:ACA1_060600"/>
<accession>L8GXP0</accession>
<feature type="region of interest" description="Disordered" evidence="1">
    <location>
        <begin position="1"/>
        <end position="33"/>
    </location>
</feature>
<gene>
    <name evidence="2" type="ORF">ACA1_060600</name>
</gene>